<reference evidence="2" key="1">
    <citation type="submission" date="2022-04" db="EMBL/GenBank/DDBJ databases">
        <title>Corynebacterium kalidii LD5P10.</title>
        <authorList>
            <person name="Sun J.Q."/>
        </authorList>
    </citation>
    <scope>NUCLEOTIDE SEQUENCE</scope>
    <source>
        <strain evidence="2">LD5P10</strain>
    </source>
</reference>
<sequence length="573" mass="59525">MTVAVVALVLGFALLVFAAGLFWRASNQSQARRPRPRTAGPTAPSGPSGGDGAPSAPEPTSGWEDVAETAAPVDGEPAQESLADTAADAAADSAEDVAPATGQGTAPETAQVGEPIPESRGTTGAAGSADTAQAEVAESAETSETYSSGLFAGRRTRRQWAHSHGYEYAKEDRYLPGEWPDSLMALVRDDASAGSTTVARDLVSGFTGGHQFHLAEVNGITVVALRREVFSPVQVHLSDGAAMPAGMRHSELCDRPPYTGYSSDNRALDRMLDSRVDAALHALAGSVSDIAFSTTWVTMRMSRRTDPPIWDHVIFQGRALVAASRVLPPRVTSQELDMTNADPTRPRVRGTVDAAVGGHDGHDGHDGSPQDPDEGATQRGHLRAVPDAVAPDAAPADVDDVPADDAATAGAGESRPRMERSTTPVDFPTRSEAQTMGDVSGFPEHDRIGGDGGDGGDGEAGGADAIPAVGEDPEHSRRISGGGPRVIRASGQRSTIFGDETDTDTDTETATAADTDAVRTTSAEVDIIGTVPGQGARGRHRAPSARHARRAGDPGEGHDYPEVDAEVVDPEDN</sequence>
<protein>
    <recommendedName>
        <fullName evidence="4">Secreted protein</fullName>
    </recommendedName>
</protein>
<feature type="compositionally biased region" description="Basic and acidic residues" evidence="1">
    <location>
        <begin position="359"/>
        <end position="368"/>
    </location>
</feature>
<dbReference type="EMBL" id="JALIEA010000006">
    <property type="protein sequence ID" value="MCJ7857257.1"/>
    <property type="molecule type" value="Genomic_DNA"/>
</dbReference>
<feature type="region of interest" description="Disordered" evidence="1">
    <location>
        <begin position="531"/>
        <end position="573"/>
    </location>
</feature>
<proteinExistence type="predicted"/>
<feature type="compositionally biased region" description="Low complexity" evidence="1">
    <location>
        <begin position="83"/>
        <end position="100"/>
    </location>
</feature>
<evidence type="ECO:0000256" key="1">
    <source>
        <dbReference type="SAM" id="MobiDB-lite"/>
    </source>
</evidence>
<accession>A0A9X1WGP2</accession>
<feature type="compositionally biased region" description="Basic and acidic residues" evidence="1">
    <location>
        <begin position="550"/>
        <end position="561"/>
    </location>
</feature>
<feature type="compositionally biased region" description="Basic residues" evidence="1">
    <location>
        <begin position="537"/>
        <end position="549"/>
    </location>
</feature>
<keyword evidence="3" id="KW-1185">Reference proteome</keyword>
<feature type="region of interest" description="Disordered" evidence="1">
    <location>
        <begin position="333"/>
        <end position="380"/>
    </location>
</feature>
<feature type="compositionally biased region" description="Acidic residues" evidence="1">
    <location>
        <begin position="562"/>
        <end position="573"/>
    </location>
</feature>
<dbReference type="AlphaFoldDB" id="A0A9X1WGP2"/>
<dbReference type="CDD" id="cd21904">
    <property type="entry name" value="TtfA-like"/>
    <property type="match status" value="1"/>
</dbReference>
<name>A0A9X1WGP2_9CORY</name>
<feature type="region of interest" description="Disordered" evidence="1">
    <location>
        <begin position="27"/>
        <end position="145"/>
    </location>
</feature>
<comment type="caution">
    <text evidence="2">The sequence shown here is derived from an EMBL/GenBank/DDBJ whole genome shotgun (WGS) entry which is preliminary data.</text>
</comment>
<gene>
    <name evidence="2" type="ORF">MUN33_00780</name>
</gene>
<dbReference type="RefSeq" id="WP_244803004.1">
    <property type="nucleotide sequence ID" value="NZ_JALIEA010000006.1"/>
</dbReference>
<evidence type="ECO:0008006" key="4">
    <source>
        <dbReference type="Google" id="ProtNLM"/>
    </source>
</evidence>
<feature type="compositionally biased region" description="Low complexity" evidence="1">
    <location>
        <begin position="121"/>
        <end position="145"/>
    </location>
</feature>
<feature type="region of interest" description="Disordered" evidence="1">
    <location>
        <begin position="392"/>
        <end position="515"/>
    </location>
</feature>
<organism evidence="2 3">
    <name type="scientific">Corynebacterium kalidii</name>
    <dbReference type="NCBI Taxonomy" id="2931982"/>
    <lineage>
        <taxon>Bacteria</taxon>
        <taxon>Bacillati</taxon>
        <taxon>Actinomycetota</taxon>
        <taxon>Actinomycetes</taxon>
        <taxon>Mycobacteriales</taxon>
        <taxon>Corynebacteriaceae</taxon>
        <taxon>Corynebacterium</taxon>
    </lineage>
</organism>
<feature type="compositionally biased region" description="Low complexity" evidence="1">
    <location>
        <begin position="37"/>
        <end position="46"/>
    </location>
</feature>
<dbReference type="InterPro" id="IPR049726">
    <property type="entry name" value="TtfA-like_core"/>
</dbReference>
<evidence type="ECO:0000313" key="3">
    <source>
        <dbReference type="Proteomes" id="UP001139207"/>
    </source>
</evidence>
<evidence type="ECO:0000313" key="2">
    <source>
        <dbReference type="EMBL" id="MCJ7857257.1"/>
    </source>
</evidence>
<dbReference type="Proteomes" id="UP001139207">
    <property type="component" value="Unassembled WGS sequence"/>
</dbReference>
<feature type="compositionally biased region" description="Gly residues" evidence="1">
    <location>
        <begin position="450"/>
        <end position="461"/>
    </location>
</feature>